<sequence>MLLQIKRKGYRQLLETKRQVDITAVEKKLLVYFGSISGNESPIIILLAFWGSFWRNPFAAGRPSCLKQVANVLG</sequence>
<protein>
    <submittedName>
        <fullName evidence="1">Uncharacterized protein</fullName>
    </submittedName>
</protein>
<dbReference type="EMBL" id="EQ973883">
    <property type="protein sequence ID" value="EEF40631.1"/>
    <property type="molecule type" value="Genomic_DNA"/>
</dbReference>
<evidence type="ECO:0000313" key="2">
    <source>
        <dbReference type="Proteomes" id="UP000008311"/>
    </source>
</evidence>
<reference evidence="2" key="1">
    <citation type="journal article" date="2010" name="Nat. Biotechnol.">
        <title>Draft genome sequence of the oilseed species Ricinus communis.</title>
        <authorList>
            <person name="Chan A.P."/>
            <person name="Crabtree J."/>
            <person name="Zhao Q."/>
            <person name="Lorenzi H."/>
            <person name="Orvis J."/>
            <person name="Puiu D."/>
            <person name="Melake-Berhan A."/>
            <person name="Jones K.M."/>
            <person name="Redman J."/>
            <person name="Chen G."/>
            <person name="Cahoon E.B."/>
            <person name="Gedil M."/>
            <person name="Stanke M."/>
            <person name="Haas B.J."/>
            <person name="Wortman J.R."/>
            <person name="Fraser-Liggett C.M."/>
            <person name="Ravel J."/>
            <person name="Rabinowicz P.D."/>
        </authorList>
    </citation>
    <scope>NUCLEOTIDE SEQUENCE [LARGE SCALE GENOMIC DNA]</scope>
    <source>
        <strain evidence="2">cv. Hale</strain>
    </source>
</reference>
<evidence type="ECO:0000313" key="1">
    <source>
        <dbReference type="EMBL" id="EEF40631.1"/>
    </source>
</evidence>
<accession>B9S752</accession>
<dbReference type="Proteomes" id="UP000008311">
    <property type="component" value="Unassembled WGS sequence"/>
</dbReference>
<name>B9S752_RICCO</name>
<dbReference type="InParanoid" id="B9S752"/>
<proteinExistence type="predicted"/>
<organism evidence="1 2">
    <name type="scientific">Ricinus communis</name>
    <name type="common">Castor bean</name>
    <dbReference type="NCBI Taxonomy" id="3988"/>
    <lineage>
        <taxon>Eukaryota</taxon>
        <taxon>Viridiplantae</taxon>
        <taxon>Streptophyta</taxon>
        <taxon>Embryophyta</taxon>
        <taxon>Tracheophyta</taxon>
        <taxon>Spermatophyta</taxon>
        <taxon>Magnoliopsida</taxon>
        <taxon>eudicotyledons</taxon>
        <taxon>Gunneridae</taxon>
        <taxon>Pentapetalae</taxon>
        <taxon>rosids</taxon>
        <taxon>fabids</taxon>
        <taxon>Malpighiales</taxon>
        <taxon>Euphorbiaceae</taxon>
        <taxon>Acalyphoideae</taxon>
        <taxon>Acalypheae</taxon>
        <taxon>Ricinus</taxon>
    </lineage>
</organism>
<keyword evidence="2" id="KW-1185">Reference proteome</keyword>
<dbReference type="AlphaFoldDB" id="B9S752"/>
<gene>
    <name evidence="1" type="ORF">RCOM_1333840</name>
</gene>